<evidence type="ECO:0000313" key="2">
    <source>
        <dbReference type="EMBL" id="GGF28595.1"/>
    </source>
</evidence>
<gene>
    <name evidence="2" type="ORF">GCM10011399_22200</name>
</gene>
<dbReference type="AlphaFoldDB" id="A0A917B7W7"/>
<feature type="region of interest" description="Disordered" evidence="1">
    <location>
        <begin position="140"/>
        <end position="190"/>
    </location>
</feature>
<proteinExistence type="predicted"/>
<comment type="caution">
    <text evidence="2">The sequence shown here is derived from an EMBL/GenBank/DDBJ whole genome shotgun (WGS) entry which is preliminary data.</text>
</comment>
<accession>A0A917B7W7</accession>
<dbReference type="RefSeq" id="WP_188678285.1">
    <property type="nucleotide sequence ID" value="NZ_BMGP01000004.1"/>
</dbReference>
<dbReference type="EMBL" id="BMGP01000004">
    <property type="protein sequence ID" value="GGF28595.1"/>
    <property type="molecule type" value="Genomic_DNA"/>
</dbReference>
<sequence length="293" mass="31413">MRTTDFSKAPAQARAGALLVVELGDAAAAVGPSGDSGATDRALVKQLTSAAGAVWHKKYRRGGGVTGVMVFFGQPRAAEDARATLDRASCSVRLLVAEQSGYSNGVWRAEGNVMAHIEHFTPTSVEAARGTTPPLVAGAAQTHRVTGSGGSPAGTPARTRDSISTETHGTATVRPSNSSRGGRQPDRPVTDARAMFVGATKYRGPRALITLSRTWYPMIARMQKLPGYVWHTIYWQPPFTLGTLTFFADRDDLLGFARLPAHRQLMQWITRDTKNGTGGYIRLHVAPDEGVTR</sequence>
<dbReference type="Proteomes" id="UP000598775">
    <property type="component" value="Unassembled WGS sequence"/>
</dbReference>
<name>A0A917B7W7_9MICO</name>
<dbReference type="SUPFAM" id="SSF54909">
    <property type="entry name" value="Dimeric alpha+beta barrel"/>
    <property type="match status" value="1"/>
</dbReference>
<feature type="compositionally biased region" description="Polar residues" evidence="1">
    <location>
        <begin position="164"/>
        <end position="181"/>
    </location>
</feature>
<evidence type="ECO:0000256" key="1">
    <source>
        <dbReference type="SAM" id="MobiDB-lite"/>
    </source>
</evidence>
<dbReference type="InterPro" id="IPR011008">
    <property type="entry name" value="Dimeric_a/b-barrel"/>
</dbReference>
<evidence type="ECO:0000313" key="3">
    <source>
        <dbReference type="Proteomes" id="UP000598775"/>
    </source>
</evidence>
<organism evidence="2 3">
    <name type="scientific">Subtercola lobariae</name>
    <dbReference type="NCBI Taxonomy" id="1588641"/>
    <lineage>
        <taxon>Bacteria</taxon>
        <taxon>Bacillati</taxon>
        <taxon>Actinomycetota</taxon>
        <taxon>Actinomycetes</taxon>
        <taxon>Micrococcales</taxon>
        <taxon>Microbacteriaceae</taxon>
        <taxon>Subtercola</taxon>
    </lineage>
</organism>
<evidence type="ECO:0008006" key="4">
    <source>
        <dbReference type="Google" id="ProtNLM"/>
    </source>
</evidence>
<protein>
    <recommendedName>
        <fullName evidence="4">DUF4188 domain-containing protein</fullName>
    </recommendedName>
</protein>
<reference evidence="2 3" key="1">
    <citation type="journal article" date="2014" name="Int. J. Syst. Evol. Microbiol.">
        <title>Complete genome sequence of Corynebacterium casei LMG S-19264T (=DSM 44701T), isolated from a smear-ripened cheese.</title>
        <authorList>
            <consortium name="US DOE Joint Genome Institute (JGI-PGF)"/>
            <person name="Walter F."/>
            <person name="Albersmeier A."/>
            <person name="Kalinowski J."/>
            <person name="Ruckert C."/>
        </authorList>
    </citation>
    <scope>NUCLEOTIDE SEQUENCE [LARGE SCALE GENOMIC DNA]</scope>
    <source>
        <strain evidence="2 3">CGMCC 1.12976</strain>
    </source>
</reference>
<keyword evidence="3" id="KW-1185">Reference proteome</keyword>